<evidence type="ECO:0000313" key="1">
    <source>
        <dbReference type="EMBL" id="EJK64026.1"/>
    </source>
</evidence>
<keyword evidence="2" id="KW-1185">Reference proteome</keyword>
<dbReference type="AlphaFoldDB" id="K0SSL6"/>
<gene>
    <name evidence="1" type="ORF">THAOC_15284</name>
</gene>
<sequence>DMKYTTHEDTRSLSIDDPLEEKFGGKEMLLTAKDAAFIVNMDTGGVDLTEERKGKLTELKESVENYLNPYDDWNLVIEGNAEDSDTPLSDLSDFTIDENPSMFDYINIDLDDEMLLDKIRTQIIEGKVVTIKNAFKSQFAEHMWQLFNSDDIDWIRNREEKWKSNYGIDGHRTFKNVSSKQSFPEELMRALKVFEHQSSRALFEDLSGRSCAGRIAAGVPAWYRGWYTLHGWYRNREMSLGQLTDFFNSDDDAQLNKLTLAEAEWIARDMDVILMTDDSELQRKLDNLKNRVWSEYLYPTDSSALLIDGQEEEVED</sequence>
<organism evidence="1 2">
    <name type="scientific">Thalassiosira oceanica</name>
    <name type="common">Marine diatom</name>
    <dbReference type="NCBI Taxonomy" id="159749"/>
    <lineage>
        <taxon>Eukaryota</taxon>
        <taxon>Sar</taxon>
        <taxon>Stramenopiles</taxon>
        <taxon>Ochrophyta</taxon>
        <taxon>Bacillariophyta</taxon>
        <taxon>Coscinodiscophyceae</taxon>
        <taxon>Thalassiosirophycidae</taxon>
        <taxon>Thalassiosirales</taxon>
        <taxon>Thalassiosiraceae</taxon>
        <taxon>Thalassiosira</taxon>
    </lineage>
</organism>
<comment type="caution">
    <text evidence="1">The sequence shown here is derived from an EMBL/GenBank/DDBJ whole genome shotgun (WGS) entry which is preliminary data.</text>
</comment>
<accession>K0SSL6</accession>
<dbReference type="Proteomes" id="UP000266841">
    <property type="component" value="Unassembled WGS sequence"/>
</dbReference>
<evidence type="ECO:0000313" key="2">
    <source>
        <dbReference type="Proteomes" id="UP000266841"/>
    </source>
</evidence>
<feature type="non-terminal residue" evidence="1">
    <location>
        <position position="1"/>
    </location>
</feature>
<name>K0SSL6_THAOC</name>
<dbReference type="Gene3D" id="2.60.120.620">
    <property type="entry name" value="q2cbj1_9rhob like domain"/>
    <property type="match status" value="1"/>
</dbReference>
<reference evidence="1 2" key="1">
    <citation type="journal article" date="2012" name="Genome Biol.">
        <title>Genome and low-iron response of an oceanic diatom adapted to chronic iron limitation.</title>
        <authorList>
            <person name="Lommer M."/>
            <person name="Specht M."/>
            <person name="Roy A.S."/>
            <person name="Kraemer L."/>
            <person name="Andreson R."/>
            <person name="Gutowska M.A."/>
            <person name="Wolf J."/>
            <person name="Bergner S.V."/>
            <person name="Schilhabel M.B."/>
            <person name="Klostermeier U.C."/>
            <person name="Beiko R.G."/>
            <person name="Rosenstiel P."/>
            <person name="Hippler M."/>
            <person name="Laroche J."/>
        </authorList>
    </citation>
    <scope>NUCLEOTIDE SEQUENCE [LARGE SCALE GENOMIC DNA]</scope>
    <source>
        <strain evidence="1 2">CCMP1005</strain>
    </source>
</reference>
<dbReference type="EMBL" id="AGNL01017738">
    <property type="protein sequence ID" value="EJK64026.1"/>
    <property type="molecule type" value="Genomic_DNA"/>
</dbReference>
<protein>
    <submittedName>
        <fullName evidence="1">Uncharacterized protein</fullName>
    </submittedName>
</protein>
<proteinExistence type="predicted"/>